<gene>
    <name evidence="1" type="ORF">EYF80_034014</name>
</gene>
<name>A0A4Z2GQM4_9TELE</name>
<dbReference type="Proteomes" id="UP000314294">
    <property type="component" value="Unassembled WGS sequence"/>
</dbReference>
<comment type="caution">
    <text evidence="1">The sequence shown here is derived from an EMBL/GenBank/DDBJ whole genome shotgun (WGS) entry which is preliminary data.</text>
</comment>
<sequence length="68" mass="6981">MISLQVVNPNKSSEINVPPAVESINAISTSYLLHRALITSDAILSSTSTTPLVISSAPKITQSSGAAS</sequence>
<dbReference type="AlphaFoldDB" id="A0A4Z2GQM4"/>
<accession>A0A4Z2GQM4</accession>
<dbReference type="EMBL" id="SRLO01000446">
    <property type="protein sequence ID" value="TNN55766.1"/>
    <property type="molecule type" value="Genomic_DNA"/>
</dbReference>
<proteinExistence type="predicted"/>
<evidence type="ECO:0000313" key="1">
    <source>
        <dbReference type="EMBL" id="TNN55766.1"/>
    </source>
</evidence>
<keyword evidence="2" id="KW-1185">Reference proteome</keyword>
<organism evidence="1 2">
    <name type="scientific">Liparis tanakae</name>
    <name type="common">Tanaka's snailfish</name>
    <dbReference type="NCBI Taxonomy" id="230148"/>
    <lineage>
        <taxon>Eukaryota</taxon>
        <taxon>Metazoa</taxon>
        <taxon>Chordata</taxon>
        <taxon>Craniata</taxon>
        <taxon>Vertebrata</taxon>
        <taxon>Euteleostomi</taxon>
        <taxon>Actinopterygii</taxon>
        <taxon>Neopterygii</taxon>
        <taxon>Teleostei</taxon>
        <taxon>Neoteleostei</taxon>
        <taxon>Acanthomorphata</taxon>
        <taxon>Eupercaria</taxon>
        <taxon>Perciformes</taxon>
        <taxon>Cottioidei</taxon>
        <taxon>Cottales</taxon>
        <taxon>Liparidae</taxon>
        <taxon>Liparis</taxon>
    </lineage>
</organism>
<reference evidence="1 2" key="1">
    <citation type="submission" date="2019-03" db="EMBL/GenBank/DDBJ databases">
        <title>First draft genome of Liparis tanakae, snailfish: a comprehensive survey of snailfish specific genes.</title>
        <authorList>
            <person name="Kim W."/>
            <person name="Song I."/>
            <person name="Jeong J.-H."/>
            <person name="Kim D."/>
            <person name="Kim S."/>
            <person name="Ryu S."/>
            <person name="Song J.Y."/>
            <person name="Lee S.K."/>
        </authorList>
    </citation>
    <scope>NUCLEOTIDE SEQUENCE [LARGE SCALE GENOMIC DNA]</scope>
    <source>
        <tissue evidence="1">Muscle</tissue>
    </source>
</reference>
<protein>
    <submittedName>
        <fullName evidence="1">Uncharacterized protein</fullName>
    </submittedName>
</protein>
<evidence type="ECO:0000313" key="2">
    <source>
        <dbReference type="Proteomes" id="UP000314294"/>
    </source>
</evidence>